<feature type="non-terminal residue" evidence="1">
    <location>
        <position position="54"/>
    </location>
</feature>
<keyword evidence="2" id="KW-1185">Reference proteome</keyword>
<dbReference type="EMBL" id="MU151535">
    <property type="protein sequence ID" value="KAF9442994.1"/>
    <property type="molecule type" value="Genomic_DNA"/>
</dbReference>
<name>A0A9P5X3J7_9AGAR</name>
<dbReference type="Proteomes" id="UP000807342">
    <property type="component" value="Unassembled WGS sequence"/>
</dbReference>
<gene>
    <name evidence="1" type="ORF">P691DRAFT_809672</name>
</gene>
<evidence type="ECO:0000313" key="2">
    <source>
        <dbReference type="Proteomes" id="UP000807342"/>
    </source>
</evidence>
<dbReference type="AlphaFoldDB" id="A0A9P5X3J7"/>
<protein>
    <submittedName>
        <fullName evidence="1">Uncharacterized protein</fullName>
    </submittedName>
</protein>
<comment type="caution">
    <text evidence="1">The sequence shown here is derived from an EMBL/GenBank/DDBJ whole genome shotgun (WGS) entry which is preliminary data.</text>
</comment>
<sequence length="54" mass="6336">MFQYPLDPFWYGVRWKALAKRHLAHPLTLELDGLSPRRISRPDHMVLHGSKAIL</sequence>
<accession>A0A9P5X3J7</accession>
<reference evidence="1" key="1">
    <citation type="submission" date="2020-11" db="EMBL/GenBank/DDBJ databases">
        <authorList>
            <consortium name="DOE Joint Genome Institute"/>
            <person name="Ahrendt S."/>
            <person name="Riley R."/>
            <person name="Andreopoulos W."/>
            <person name="Labutti K."/>
            <person name="Pangilinan J."/>
            <person name="Ruiz-Duenas F.J."/>
            <person name="Barrasa J.M."/>
            <person name="Sanchez-Garcia M."/>
            <person name="Camarero S."/>
            <person name="Miyauchi S."/>
            <person name="Serrano A."/>
            <person name="Linde D."/>
            <person name="Babiker R."/>
            <person name="Drula E."/>
            <person name="Ayuso-Fernandez I."/>
            <person name="Pacheco R."/>
            <person name="Padilla G."/>
            <person name="Ferreira P."/>
            <person name="Barriuso J."/>
            <person name="Kellner H."/>
            <person name="Castanera R."/>
            <person name="Alfaro M."/>
            <person name="Ramirez L."/>
            <person name="Pisabarro A.G."/>
            <person name="Kuo A."/>
            <person name="Tritt A."/>
            <person name="Lipzen A."/>
            <person name="He G."/>
            <person name="Yan M."/>
            <person name="Ng V."/>
            <person name="Cullen D."/>
            <person name="Martin F."/>
            <person name="Rosso M.-N."/>
            <person name="Henrissat B."/>
            <person name="Hibbett D."/>
            <person name="Martinez A.T."/>
            <person name="Grigoriev I.V."/>
        </authorList>
    </citation>
    <scope>NUCLEOTIDE SEQUENCE</scope>
    <source>
        <strain evidence="1">MF-IS2</strain>
    </source>
</reference>
<organism evidence="1 2">
    <name type="scientific">Macrolepiota fuliginosa MF-IS2</name>
    <dbReference type="NCBI Taxonomy" id="1400762"/>
    <lineage>
        <taxon>Eukaryota</taxon>
        <taxon>Fungi</taxon>
        <taxon>Dikarya</taxon>
        <taxon>Basidiomycota</taxon>
        <taxon>Agaricomycotina</taxon>
        <taxon>Agaricomycetes</taxon>
        <taxon>Agaricomycetidae</taxon>
        <taxon>Agaricales</taxon>
        <taxon>Agaricineae</taxon>
        <taxon>Agaricaceae</taxon>
        <taxon>Macrolepiota</taxon>
    </lineage>
</organism>
<evidence type="ECO:0000313" key="1">
    <source>
        <dbReference type="EMBL" id="KAF9442994.1"/>
    </source>
</evidence>
<proteinExistence type="predicted"/>